<proteinExistence type="predicted"/>
<comment type="caution">
    <text evidence="1">The sequence shown here is derived from an EMBL/GenBank/DDBJ whole genome shotgun (WGS) entry which is preliminary data.</text>
</comment>
<evidence type="ECO:0000313" key="2">
    <source>
        <dbReference type="Proteomes" id="UP000466345"/>
    </source>
</evidence>
<dbReference type="EMBL" id="WEGJ01000020">
    <property type="protein sequence ID" value="MQY14376.1"/>
    <property type="molecule type" value="Genomic_DNA"/>
</dbReference>
<name>A0A7K0CLL6_9ACTN</name>
<organism evidence="1 2">
    <name type="scientific">Streptomyces smaragdinus</name>
    <dbReference type="NCBI Taxonomy" id="2585196"/>
    <lineage>
        <taxon>Bacteria</taxon>
        <taxon>Bacillati</taxon>
        <taxon>Actinomycetota</taxon>
        <taxon>Actinomycetes</taxon>
        <taxon>Kitasatosporales</taxon>
        <taxon>Streptomycetaceae</taxon>
        <taxon>Streptomyces</taxon>
    </lineage>
</organism>
<dbReference type="AlphaFoldDB" id="A0A7K0CLL6"/>
<evidence type="ECO:0000313" key="1">
    <source>
        <dbReference type="EMBL" id="MQY14376.1"/>
    </source>
</evidence>
<dbReference type="RefSeq" id="WP_153454986.1">
    <property type="nucleotide sequence ID" value="NZ_WEGJ01000020.1"/>
</dbReference>
<dbReference type="Proteomes" id="UP000466345">
    <property type="component" value="Unassembled WGS sequence"/>
</dbReference>
<protein>
    <submittedName>
        <fullName evidence="1">Uncharacterized protein</fullName>
    </submittedName>
</protein>
<reference evidence="1 2" key="1">
    <citation type="submission" date="2019-10" db="EMBL/GenBank/DDBJ databases">
        <title>Streptomyces smaragdinus sp. nov. and Streptomyces fabii sp. nov., isolated from the gut of fungus growing-termite Macrotermes natalensis.</title>
        <authorList>
            <person name="Schwitalla J."/>
            <person name="Benndorf R."/>
            <person name="Martin K."/>
            <person name="De Beer W."/>
            <person name="Kaster A.-K."/>
            <person name="Vollmers J."/>
            <person name="Poulsen M."/>
            <person name="Beemelmanns C."/>
        </authorList>
    </citation>
    <scope>NUCLEOTIDE SEQUENCE [LARGE SCALE GENOMIC DNA]</scope>
    <source>
        <strain evidence="1 2">RB5</strain>
    </source>
</reference>
<sequence length="50" mass="5618">MDMSLIEERARRREARLAAERIAAEALDLDVLLDKAEYLVGEVEDQAEGS</sequence>
<keyword evidence="2" id="KW-1185">Reference proteome</keyword>
<accession>A0A7K0CLL6</accession>
<gene>
    <name evidence="1" type="ORF">SRB5_45420</name>
</gene>